<protein>
    <recommendedName>
        <fullName evidence="3">ATPase AAA-type core domain-containing protein</fullName>
    </recommendedName>
</protein>
<dbReference type="InterPro" id="IPR021228">
    <property type="entry name" value="BrxD"/>
</dbReference>
<evidence type="ECO:0000313" key="2">
    <source>
        <dbReference type="Proteomes" id="UP000561271"/>
    </source>
</evidence>
<organism evidence="1 2">
    <name type="scientific">Candidatus Hakubella thermalkaliphila</name>
    <dbReference type="NCBI Taxonomy" id="2754717"/>
    <lineage>
        <taxon>Bacteria</taxon>
        <taxon>Bacillati</taxon>
        <taxon>Actinomycetota</taxon>
        <taxon>Actinomycetota incertae sedis</taxon>
        <taxon>Candidatus Hakubellales</taxon>
        <taxon>Candidatus Hakubellaceae</taxon>
        <taxon>Candidatus Hakubella</taxon>
    </lineage>
</organism>
<gene>
    <name evidence="1" type="ORF">HKBW3S44_00675</name>
</gene>
<dbReference type="SUPFAM" id="SSF52540">
    <property type="entry name" value="P-loop containing nucleoside triphosphate hydrolases"/>
    <property type="match status" value="1"/>
</dbReference>
<dbReference type="InterPro" id="IPR027417">
    <property type="entry name" value="P-loop_NTPase"/>
</dbReference>
<proteinExistence type="predicted"/>
<dbReference type="Proteomes" id="UP000561271">
    <property type="component" value="Unassembled WGS sequence"/>
</dbReference>
<dbReference type="EMBL" id="BLSC01000038">
    <property type="protein sequence ID" value="GFP36994.1"/>
    <property type="molecule type" value="Genomic_DNA"/>
</dbReference>
<sequence length="244" mass="27457">ALRACLQYANTDSPDHRMWIQGIVAWLQGYHVTSELKTTGIRSNVTIGNVSEILGSFLRFVRASGYAGLVLLLDEAEAITSLAQSRKRDEANQNIRKLLDNADEHSSLYVLFATTPRFLMDPDNGAQSYPALWTRIKDVISGGLQQASSRSTVIVLPPFDQGAFEDLASRIVDTHSRAYKWNASDYCGEAAIRKYVSAFLQRGDPRMIRAFIRALVYVLDVMEERRETSILEDTLDTLEFETEE</sequence>
<evidence type="ECO:0000313" key="1">
    <source>
        <dbReference type="EMBL" id="GFP36994.1"/>
    </source>
</evidence>
<comment type="caution">
    <text evidence="1">The sequence shown here is derived from an EMBL/GenBank/DDBJ whole genome shotgun (WGS) entry which is preliminary data.</text>
</comment>
<dbReference type="AlphaFoldDB" id="A0A6V8PYU9"/>
<evidence type="ECO:0008006" key="3">
    <source>
        <dbReference type="Google" id="ProtNLM"/>
    </source>
</evidence>
<accession>A0A6V8PYU9</accession>
<dbReference type="Pfam" id="PF10923">
    <property type="entry name" value="BrxC_BrxD"/>
    <property type="match status" value="1"/>
</dbReference>
<feature type="non-terminal residue" evidence="1">
    <location>
        <position position="1"/>
    </location>
</feature>
<dbReference type="RefSeq" id="WP_176231278.1">
    <property type="nucleotide sequence ID" value="NZ_BLSC01000038.1"/>
</dbReference>
<reference evidence="1 2" key="1">
    <citation type="journal article" date="2020" name="Front. Microbiol.">
        <title>Single-cell genomics of novel Actinobacteria with the Wood-Ljungdahl pathway discovered in a serpentinizing system.</title>
        <authorList>
            <person name="Merino N."/>
            <person name="Kawai M."/>
            <person name="Boyd E.S."/>
            <person name="Colman D.R."/>
            <person name="McGlynn S.E."/>
            <person name="Nealson K.H."/>
            <person name="Kurokawa K."/>
            <person name="Hongoh Y."/>
        </authorList>
    </citation>
    <scope>NUCLEOTIDE SEQUENCE [LARGE SCALE GENOMIC DNA]</scope>
    <source>
        <strain evidence="1 2">S44</strain>
    </source>
</reference>
<name>A0A6V8PYU9_9ACTN</name>